<keyword evidence="4" id="KW-0862">Zinc</keyword>
<dbReference type="CDD" id="cd04476">
    <property type="entry name" value="RPA1_DBD_C"/>
    <property type="match status" value="1"/>
</dbReference>
<keyword evidence="3 6" id="KW-0863">Zinc-finger</keyword>
<dbReference type="Pfam" id="PF08646">
    <property type="entry name" value="Rep_fac-A_C"/>
    <property type="match status" value="1"/>
</dbReference>
<reference evidence="9" key="2">
    <citation type="journal article" date="2015" name="Data Brief">
        <title>Shoot transcriptome of the giant reed, Arundo donax.</title>
        <authorList>
            <person name="Barrero R.A."/>
            <person name="Guerrero F.D."/>
            <person name="Moolhuijzen P."/>
            <person name="Goolsby J.A."/>
            <person name="Tidwell J."/>
            <person name="Bellgard S.E."/>
            <person name="Bellgard M.I."/>
        </authorList>
    </citation>
    <scope>NUCLEOTIDE SEQUENCE</scope>
    <source>
        <tissue evidence="9">Shoot tissue taken approximately 20 cm above the soil surface</tissue>
    </source>
</reference>
<evidence type="ECO:0000259" key="8">
    <source>
        <dbReference type="PROSITE" id="PS50158"/>
    </source>
</evidence>
<protein>
    <recommendedName>
        <fullName evidence="8">CCHC-type domain-containing protein</fullName>
    </recommendedName>
</protein>
<dbReference type="InterPro" id="IPR012340">
    <property type="entry name" value="NA-bd_OB-fold"/>
</dbReference>
<accession>A0A0A9DZF7</accession>
<dbReference type="InterPro" id="IPR047192">
    <property type="entry name" value="Euk_RPA1_DBD_C"/>
</dbReference>
<dbReference type="GO" id="GO:0043047">
    <property type="term" value="F:single-stranded telomeric DNA binding"/>
    <property type="evidence" value="ECO:0007669"/>
    <property type="project" value="TreeGrafter"/>
</dbReference>
<dbReference type="Gene3D" id="4.10.60.10">
    <property type="entry name" value="Zinc finger, CCHC-type"/>
    <property type="match status" value="1"/>
</dbReference>
<sequence>MSGRSVEVTFWGNFCDIEGQQLQCDSGLNPILALRGARINDFNGKSVNTISTTQLRINPDFPDAERLRQWYITEGKTAACVSLSREMPNSGRVDVRKTIAQIKAENLGRLDKTDCIIVKAAILEVRTDTLYYPACPLMLNEKPCNKKVIQNGDGTWHCERCDKSSENCEYKYAVTFNIQDHTGTTYATAFQEASEQIFGRPAQEIFSIRNVNQDDALFTEIIEGVRWYQYLFKLRVREETFNDEPRLKCSIDKAEKLDPSEESRILLGVIDSMLDGLGSSPGVQGAVTPKAGFTNSQGVHNVLTSNNAYAMNNLGGANQFGQQAGIGSGMLTPLSVTRNVQTCSGCGSSGHNSQNCPSGMDRQQPSSGGGLTGINYGSTAGNTRSDLCFKCNQPGH</sequence>
<dbReference type="Pfam" id="PF16900">
    <property type="entry name" value="REPA_OB_2"/>
    <property type="match status" value="1"/>
</dbReference>
<dbReference type="GO" id="GO:0000724">
    <property type="term" value="P:double-strand break repair via homologous recombination"/>
    <property type="evidence" value="ECO:0007669"/>
    <property type="project" value="TreeGrafter"/>
</dbReference>
<dbReference type="GO" id="GO:0005662">
    <property type="term" value="C:DNA replication factor A complex"/>
    <property type="evidence" value="ECO:0007669"/>
    <property type="project" value="TreeGrafter"/>
</dbReference>
<dbReference type="PANTHER" id="PTHR23273">
    <property type="entry name" value="REPLICATION FACTOR A 1, RFA1"/>
    <property type="match status" value="1"/>
</dbReference>
<evidence type="ECO:0000256" key="3">
    <source>
        <dbReference type="ARBA" id="ARBA00022771"/>
    </source>
</evidence>
<dbReference type="GO" id="GO:0003684">
    <property type="term" value="F:damaged DNA binding"/>
    <property type="evidence" value="ECO:0007669"/>
    <property type="project" value="TreeGrafter"/>
</dbReference>
<dbReference type="CDD" id="cd04475">
    <property type="entry name" value="RPA1_DBD_B"/>
    <property type="match status" value="1"/>
</dbReference>
<dbReference type="FunFam" id="2.40.50.140:FF:000090">
    <property type="entry name" value="Replication protein A subunit"/>
    <property type="match status" value="1"/>
</dbReference>
<keyword evidence="5" id="KW-0238">DNA-binding</keyword>
<dbReference type="SUPFAM" id="SSF50249">
    <property type="entry name" value="Nucleic acid-binding proteins"/>
    <property type="match status" value="2"/>
</dbReference>
<feature type="region of interest" description="Disordered" evidence="7">
    <location>
        <begin position="349"/>
        <end position="376"/>
    </location>
</feature>
<dbReference type="GO" id="GO:0008270">
    <property type="term" value="F:zinc ion binding"/>
    <property type="evidence" value="ECO:0007669"/>
    <property type="project" value="UniProtKB-KW"/>
</dbReference>
<organism evidence="9">
    <name type="scientific">Arundo donax</name>
    <name type="common">Giant reed</name>
    <name type="synonym">Donax arundinaceus</name>
    <dbReference type="NCBI Taxonomy" id="35708"/>
    <lineage>
        <taxon>Eukaryota</taxon>
        <taxon>Viridiplantae</taxon>
        <taxon>Streptophyta</taxon>
        <taxon>Embryophyta</taxon>
        <taxon>Tracheophyta</taxon>
        <taxon>Spermatophyta</taxon>
        <taxon>Magnoliopsida</taxon>
        <taxon>Liliopsida</taxon>
        <taxon>Poales</taxon>
        <taxon>Poaceae</taxon>
        <taxon>PACMAD clade</taxon>
        <taxon>Arundinoideae</taxon>
        <taxon>Arundineae</taxon>
        <taxon>Arundo</taxon>
    </lineage>
</organism>
<feature type="compositionally biased region" description="Polar residues" evidence="7">
    <location>
        <begin position="349"/>
        <end position="366"/>
    </location>
</feature>
<evidence type="ECO:0000256" key="5">
    <source>
        <dbReference type="ARBA" id="ARBA00023125"/>
    </source>
</evidence>
<evidence type="ECO:0000256" key="1">
    <source>
        <dbReference type="ARBA" id="ARBA00005690"/>
    </source>
</evidence>
<evidence type="ECO:0000313" key="9">
    <source>
        <dbReference type="EMBL" id="JAD89102.1"/>
    </source>
</evidence>
<dbReference type="InterPro" id="IPR001878">
    <property type="entry name" value="Znf_CCHC"/>
</dbReference>
<evidence type="ECO:0000256" key="7">
    <source>
        <dbReference type="SAM" id="MobiDB-lite"/>
    </source>
</evidence>
<reference evidence="9" key="1">
    <citation type="submission" date="2014-09" db="EMBL/GenBank/DDBJ databases">
        <authorList>
            <person name="Magalhaes I.L.F."/>
            <person name="Oliveira U."/>
            <person name="Santos F.R."/>
            <person name="Vidigal T.H.D.A."/>
            <person name="Brescovit A.D."/>
            <person name="Santos A.J."/>
        </authorList>
    </citation>
    <scope>NUCLEOTIDE SEQUENCE</scope>
    <source>
        <tissue evidence="9">Shoot tissue taken approximately 20 cm above the soil surface</tissue>
    </source>
</reference>
<dbReference type="InterPro" id="IPR013955">
    <property type="entry name" value="Rep_factor-A_C"/>
</dbReference>
<evidence type="ECO:0000256" key="4">
    <source>
        <dbReference type="ARBA" id="ARBA00022833"/>
    </source>
</evidence>
<evidence type="ECO:0000256" key="2">
    <source>
        <dbReference type="ARBA" id="ARBA00022723"/>
    </source>
</evidence>
<comment type="similarity">
    <text evidence="1">Belongs to the replication factor A protein 1 family.</text>
</comment>
<dbReference type="GO" id="GO:0051321">
    <property type="term" value="P:meiotic cell cycle"/>
    <property type="evidence" value="ECO:0007669"/>
    <property type="project" value="TreeGrafter"/>
</dbReference>
<dbReference type="Gene3D" id="2.40.50.140">
    <property type="entry name" value="Nucleic acid-binding proteins"/>
    <property type="match status" value="2"/>
</dbReference>
<dbReference type="PANTHER" id="PTHR23273:SF4">
    <property type="entry name" value="REPLICATION PROTEIN A OB DOMAIN-CONTAINING PROTEIN"/>
    <property type="match status" value="1"/>
</dbReference>
<feature type="domain" description="CCHC-type" evidence="8">
    <location>
        <begin position="343"/>
        <end position="358"/>
    </location>
</feature>
<dbReference type="GO" id="GO:0006289">
    <property type="term" value="P:nucleotide-excision repair"/>
    <property type="evidence" value="ECO:0007669"/>
    <property type="project" value="TreeGrafter"/>
</dbReference>
<dbReference type="InterPro" id="IPR031657">
    <property type="entry name" value="REPA_OB_2"/>
</dbReference>
<name>A0A0A9DZF7_ARUDO</name>
<proteinExistence type="inferred from homology"/>
<evidence type="ECO:0000256" key="6">
    <source>
        <dbReference type="PROSITE-ProRule" id="PRU00047"/>
    </source>
</evidence>
<dbReference type="GO" id="GO:0007004">
    <property type="term" value="P:telomere maintenance via telomerase"/>
    <property type="evidence" value="ECO:0007669"/>
    <property type="project" value="TreeGrafter"/>
</dbReference>
<keyword evidence="2" id="KW-0479">Metal-binding</keyword>
<dbReference type="AlphaFoldDB" id="A0A0A9DZF7"/>
<dbReference type="PROSITE" id="PS50158">
    <property type="entry name" value="ZF_CCHC"/>
    <property type="match status" value="1"/>
</dbReference>
<dbReference type="EMBL" id="GBRH01208793">
    <property type="protein sequence ID" value="JAD89102.1"/>
    <property type="molecule type" value="Transcribed_RNA"/>
</dbReference>